<organism evidence="8">
    <name type="scientific">Human immunodeficiency virus type 1</name>
    <name type="common">HIV-1</name>
    <dbReference type="NCBI Taxonomy" id="11676"/>
    <lineage>
        <taxon>Viruses</taxon>
        <taxon>Riboviria</taxon>
        <taxon>Pararnavirae</taxon>
        <taxon>Artverviricota</taxon>
        <taxon>Revtraviricetes</taxon>
        <taxon>Ortervirales</taxon>
        <taxon>Retroviridae</taxon>
        <taxon>Orthoretrovirinae</taxon>
        <taxon>Lentivirus</taxon>
        <taxon>Lentivirus humimdef1</taxon>
    </lineage>
</organism>
<keyword evidence="4" id="KW-0255">Endonuclease</keyword>
<organismHost>
    <name type="scientific">Homo sapiens</name>
    <name type="common">Human</name>
    <dbReference type="NCBI Taxonomy" id="9606"/>
</organismHost>
<dbReference type="Gene3D" id="3.30.70.270">
    <property type="match status" value="1"/>
</dbReference>
<keyword evidence="5" id="KW-0378">Hydrolase</keyword>
<gene>
    <name evidence="8" type="primary">pol</name>
</gene>
<feature type="region of interest" description="Disordered" evidence="7">
    <location>
        <begin position="1"/>
        <end position="72"/>
    </location>
</feature>
<evidence type="ECO:0000256" key="6">
    <source>
        <dbReference type="ARBA" id="ARBA00022918"/>
    </source>
</evidence>
<sequence length="261" mass="30450">SRLESREMKSTKSRRTSYRSRFISVSNKVHSRRDGPERQSMASDRGDNKSSNSHLRCNGEGRKKYKNSSRKSLCRSPICRSKEGQYQGEKNRRFQGTRRGNSRFFGSSIRNTTPRRAQKEKISNSTGYRGCIFFSSFIRRLQEIYCIHHTIVQTMKHQGLGINIMCFHRDGKDHQQYSRVAMTRILEPFRAQNPEIDIYQYMDDLYVGFDLRNRATQSKNRRVKRTSVKVGIYPPRPETSERTSISLDGVRTPSRQMDSTA</sequence>
<feature type="non-terminal residue" evidence="8">
    <location>
        <position position="1"/>
    </location>
</feature>
<keyword evidence="6" id="KW-0695">RNA-directed DNA polymerase</keyword>
<evidence type="ECO:0000313" key="8">
    <source>
        <dbReference type="EMBL" id="AIY70317.1"/>
    </source>
</evidence>
<name>A0A0A7ETH5_HV1</name>
<dbReference type="GO" id="GO:0016787">
    <property type="term" value="F:hydrolase activity"/>
    <property type="evidence" value="ECO:0007669"/>
    <property type="project" value="UniProtKB-KW"/>
</dbReference>
<evidence type="ECO:0000256" key="1">
    <source>
        <dbReference type="ARBA" id="ARBA00022679"/>
    </source>
</evidence>
<keyword evidence="2" id="KW-0548">Nucleotidyltransferase</keyword>
<dbReference type="InterPro" id="IPR043128">
    <property type="entry name" value="Rev_trsase/Diguanyl_cyclase"/>
</dbReference>
<dbReference type="SUPFAM" id="SSF56672">
    <property type="entry name" value="DNA/RNA polymerases"/>
    <property type="match status" value="1"/>
</dbReference>
<feature type="compositionally biased region" description="Basic residues" evidence="7">
    <location>
        <begin position="63"/>
        <end position="72"/>
    </location>
</feature>
<evidence type="ECO:0000256" key="2">
    <source>
        <dbReference type="ARBA" id="ARBA00022695"/>
    </source>
</evidence>
<feature type="non-terminal residue" evidence="8">
    <location>
        <position position="261"/>
    </location>
</feature>
<keyword evidence="1" id="KW-0808">Transferase</keyword>
<feature type="region of interest" description="Disordered" evidence="7">
    <location>
        <begin position="232"/>
        <end position="261"/>
    </location>
</feature>
<accession>A0A0A7ETH5</accession>
<evidence type="ECO:0000256" key="4">
    <source>
        <dbReference type="ARBA" id="ARBA00022759"/>
    </source>
</evidence>
<reference evidence="8" key="1">
    <citation type="submission" date="2014-08" db="EMBL/GenBank/DDBJ databases">
        <title>Molecular Diversity of HIV-1 among the HIV Infected People of North Eastern India.</title>
        <authorList>
            <person name="Sharma A.L."/>
            <person name="Singh T.R."/>
            <person name="Singh L.S."/>
        </authorList>
    </citation>
    <scope>NUCLEOTIDE SEQUENCE</scope>
    <source>
        <strain evidence="8">MU021</strain>
    </source>
</reference>
<feature type="compositionally biased region" description="Basic and acidic residues" evidence="7">
    <location>
        <begin position="1"/>
        <end position="10"/>
    </location>
</feature>
<evidence type="ECO:0000256" key="7">
    <source>
        <dbReference type="SAM" id="MobiDB-lite"/>
    </source>
</evidence>
<keyword evidence="3" id="KW-0540">Nuclease</keyword>
<dbReference type="GO" id="GO:0004519">
    <property type="term" value="F:endonuclease activity"/>
    <property type="evidence" value="ECO:0007669"/>
    <property type="project" value="UniProtKB-KW"/>
</dbReference>
<dbReference type="GO" id="GO:0003964">
    <property type="term" value="F:RNA-directed DNA polymerase activity"/>
    <property type="evidence" value="ECO:0007669"/>
    <property type="project" value="UniProtKB-KW"/>
</dbReference>
<evidence type="ECO:0000256" key="3">
    <source>
        <dbReference type="ARBA" id="ARBA00022722"/>
    </source>
</evidence>
<evidence type="ECO:0000256" key="5">
    <source>
        <dbReference type="ARBA" id="ARBA00022801"/>
    </source>
</evidence>
<dbReference type="InterPro" id="IPR043502">
    <property type="entry name" value="DNA/RNA_pol_sf"/>
</dbReference>
<protein>
    <submittedName>
        <fullName evidence="8">Pol protein</fullName>
    </submittedName>
</protein>
<proteinExistence type="predicted"/>
<dbReference type="EMBL" id="KM276756">
    <property type="protein sequence ID" value="AIY70317.1"/>
    <property type="molecule type" value="Genomic_DNA"/>
</dbReference>